<keyword evidence="2" id="KW-1185">Reference proteome</keyword>
<comment type="caution">
    <text evidence="1">The sequence shown here is derived from an EMBL/GenBank/DDBJ whole genome shotgun (WGS) entry which is preliminary data.</text>
</comment>
<accession>A0A167VAJ7</accession>
<reference evidence="1 2" key="1">
    <citation type="submission" date="2016-03" db="EMBL/GenBank/DDBJ databases">
        <title>Draft genome sequence of Flavobacterium fryxellicola DSM 16209.</title>
        <authorList>
            <person name="Shin S.-K."/>
            <person name="Yi H."/>
        </authorList>
    </citation>
    <scope>NUCLEOTIDE SEQUENCE [LARGE SCALE GENOMIC DNA]</scope>
    <source>
        <strain evidence="1 2">DSM 16209</strain>
    </source>
</reference>
<name>A0A167VAJ7_9FLAO</name>
<dbReference type="EMBL" id="LVJE01000034">
    <property type="protein sequence ID" value="OAB26226.1"/>
    <property type="molecule type" value="Genomic_DNA"/>
</dbReference>
<dbReference type="RefSeq" id="WP_066082190.1">
    <property type="nucleotide sequence ID" value="NZ_FRDK01000017.1"/>
</dbReference>
<dbReference type="Proteomes" id="UP000077164">
    <property type="component" value="Unassembled WGS sequence"/>
</dbReference>
<dbReference type="OrthoDB" id="1489332at2"/>
<proteinExistence type="predicted"/>
<organism evidence="1 2">
    <name type="scientific">Flavobacterium fryxellicola</name>
    <dbReference type="NCBI Taxonomy" id="249352"/>
    <lineage>
        <taxon>Bacteria</taxon>
        <taxon>Pseudomonadati</taxon>
        <taxon>Bacteroidota</taxon>
        <taxon>Flavobacteriia</taxon>
        <taxon>Flavobacteriales</taxon>
        <taxon>Flavobacteriaceae</taxon>
        <taxon>Flavobacterium</taxon>
    </lineage>
</organism>
<evidence type="ECO:0000313" key="1">
    <source>
        <dbReference type="EMBL" id="OAB26226.1"/>
    </source>
</evidence>
<sequence length="413" mass="47863">MKTLRFTLKVDAIESYIYSGHLFLILSNGQIVYSPLSRVISKLVNEYPDFENLIRVSFQRNDYLNNRQAEVFFGIGEMKKSFIHLWEEASEEMEFTIILDGNDYTVIDEVPSMPVLDLKMYAMRLYVGSKEGLYEINLNSDDRYNLEPTKPQKRFDGKVTCLNAKSGEIIISSNSNGLFHGTFLNSSNNLKVNEKPVAEKSIRTAWSGYDVINYDKQNDFEYYVNETEKIENKLNYSKFDEDSERRRITDFGSSKYDISTLLNYSRIEKKEINYCFNSSTSGFFFMKDGSFLNINLNKPKDKQLYFVSKNKALPTLKNGSANFFKPLSTSIVPEGCVVEYFDKVVLYQNSKAKIIENTPAINVRTYPSSKRYRNLISVTKEKEITIHSIFPFKEDSFALTIEDFENNSVFEFL</sequence>
<gene>
    <name evidence="1" type="ORF">FBFR_13395</name>
</gene>
<protein>
    <submittedName>
        <fullName evidence="1">Uncharacterized protein</fullName>
    </submittedName>
</protein>
<dbReference type="AlphaFoldDB" id="A0A167VAJ7"/>
<evidence type="ECO:0000313" key="2">
    <source>
        <dbReference type="Proteomes" id="UP000077164"/>
    </source>
</evidence>